<gene>
    <name evidence="1" type="ORF">BDN72DRAFT_957065</name>
</gene>
<organism evidence="1 2">
    <name type="scientific">Pluteus cervinus</name>
    <dbReference type="NCBI Taxonomy" id="181527"/>
    <lineage>
        <taxon>Eukaryota</taxon>
        <taxon>Fungi</taxon>
        <taxon>Dikarya</taxon>
        <taxon>Basidiomycota</taxon>
        <taxon>Agaricomycotina</taxon>
        <taxon>Agaricomycetes</taxon>
        <taxon>Agaricomycetidae</taxon>
        <taxon>Agaricales</taxon>
        <taxon>Pluteineae</taxon>
        <taxon>Pluteaceae</taxon>
        <taxon>Pluteus</taxon>
    </lineage>
</organism>
<proteinExistence type="predicted"/>
<dbReference type="Proteomes" id="UP000308600">
    <property type="component" value="Unassembled WGS sequence"/>
</dbReference>
<accession>A0ACD3B4G6</accession>
<keyword evidence="2" id="KW-1185">Reference proteome</keyword>
<evidence type="ECO:0000313" key="2">
    <source>
        <dbReference type="Proteomes" id="UP000308600"/>
    </source>
</evidence>
<protein>
    <submittedName>
        <fullName evidence="1">Uncharacterized protein</fullName>
    </submittedName>
</protein>
<name>A0ACD3B4G6_9AGAR</name>
<evidence type="ECO:0000313" key="1">
    <source>
        <dbReference type="EMBL" id="TFK72710.1"/>
    </source>
</evidence>
<sequence length="516" mass="58341">MLLDLPEELISLVFSWVDGRSLVRCQQVSRQCARIIQRDLQLTYHITLFSANMIDNINHNASLAERSACLKSFIKSREEGNWSTPKVLQSPFSHIPLDIVAKFESMQWWPAMTVSNFLVISDLTCFYFVDTSEVALGGRAHQRELRVAEFPKIPHFYIFPEQNLLLIKEFRPRQLIFHPFSLETGKGHPKASGALPPVSFPLNSNDFVLYGEYLLVWVDHGIRHPYFTKGRFTILSWTRGTIYRTVPGSYATGAFLNDRYVICLHVTAEISTGYLKFRLDVYSIHGQTSDPPIICFEYPPIQSTTFPDVALLPPAVFLANRSLSSTSTRGKRLPFIASPEDSVLTFCTQDRGGTHEDLPWQLTSVFLISSILSRVRAAEATWDGQHTVTIPPNGWEHFTVPMWNQDVLYLYGTRMLVEREGSNVLTIYDFDRKSIAENGVGTASSKSFTAPDVRDIPWVDVKQVDEVMPIPPVQSFKLDVEPNSAIDLDLDEDTVMFLTEGRQGAFHVHSLVASAS</sequence>
<reference evidence="1 2" key="1">
    <citation type="journal article" date="2019" name="Nat. Ecol. Evol.">
        <title>Megaphylogeny resolves global patterns of mushroom evolution.</title>
        <authorList>
            <person name="Varga T."/>
            <person name="Krizsan K."/>
            <person name="Foldi C."/>
            <person name="Dima B."/>
            <person name="Sanchez-Garcia M."/>
            <person name="Sanchez-Ramirez S."/>
            <person name="Szollosi G.J."/>
            <person name="Szarkandi J.G."/>
            <person name="Papp V."/>
            <person name="Albert L."/>
            <person name="Andreopoulos W."/>
            <person name="Angelini C."/>
            <person name="Antonin V."/>
            <person name="Barry K.W."/>
            <person name="Bougher N.L."/>
            <person name="Buchanan P."/>
            <person name="Buyck B."/>
            <person name="Bense V."/>
            <person name="Catcheside P."/>
            <person name="Chovatia M."/>
            <person name="Cooper J."/>
            <person name="Damon W."/>
            <person name="Desjardin D."/>
            <person name="Finy P."/>
            <person name="Geml J."/>
            <person name="Haridas S."/>
            <person name="Hughes K."/>
            <person name="Justo A."/>
            <person name="Karasinski D."/>
            <person name="Kautmanova I."/>
            <person name="Kiss B."/>
            <person name="Kocsube S."/>
            <person name="Kotiranta H."/>
            <person name="LaButti K.M."/>
            <person name="Lechner B.E."/>
            <person name="Liimatainen K."/>
            <person name="Lipzen A."/>
            <person name="Lukacs Z."/>
            <person name="Mihaltcheva S."/>
            <person name="Morgado L.N."/>
            <person name="Niskanen T."/>
            <person name="Noordeloos M.E."/>
            <person name="Ohm R.A."/>
            <person name="Ortiz-Santana B."/>
            <person name="Ovrebo C."/>
            <person name="Racz N."/>
            <person name="Riley R."/>
            <person name="Savchenko A."/>
            <person name="Shiryaev A."/>
            <person name="Soop K."/>
            <person name="Spirin V."/>
            <person name="Szebenyi C."/>
            <person name="Tomsovsky M."/>
            <person name="Tulloss R.E."/>
            <person name="Uehling J."/>
            <person name="Grigoriev I.V."/>
            <person name="Vagvolgyi C."/>
            <person name="Papp T."/>
            <person name="Martin F.M."/>
            <person name="Miettinen O."/>
            <person name="Hibbett D.S."/>
            <person name="Nagy L.G."/>
        </authorList>
    </citation>
    <scope>NUCLEOTIDE SEQUENCE [LARGE SCALE GENOMIC DNA]</scope>
    <source>
        <strain evidence="1 2">NL-1719</strain>
    </source>
</reference>
<dbReference type="EMBL" id="ML208282">
    <property type="protein sequence ID" value="TFK72710.1"/>
    <property type="molecule type" value="Genomic_DNA"/>
</dbReference>